<dbReference type="KEGG" id="fcy:FRACYDRAFT_237314"/>
<dbReference type="PANTHER" id="PTHR36812">
    <property type="entry name" value="NEUROFILAMENT TRIPLET M PROTEIN-LIKE PROTEIN"/>
    <property type="match status" value="1"/>
</dbReference>
<keyword evidence="3" id="KW-1185">Reference proteome</keyword>
<feature type="region of interest" description="Disordered" evidence="1">
    <location>
        <begin position="512"/>
        <end position="534"/>
    </location>
</feature>
<accession>A0A1E7FLI3</accession>
<evidence type="ECO:0000313" key="2">
    <source>
        <dbReference type="EMBL" id="OEU19020.1"/>
    </source>
</evidence>
<feature type="compositionally biased region" description="Basic and acidic residues" evidence="1">
    <location>
        <begin position="51"/>
        <end position="60"/>
    </location>
</feature>
<protein>
    <submittedName>
        <fullName evidence="2">Uncharacterized protein</fullName>
    </submittedName>
</protein>
<reference evidence="2 3" key="1">
    <citation type="submission" date="2016-09" db="EMBL/GenBank/DDBJ databases">
        <title>Extensive genetic diversity and differential bi-allelic expression allows diatom success in the polar Southern Ocean.</title>
        <authorList>
            <consortium name="DOE Joint Genome Institute"/>
            <person name="Mock T."/>
            <person name="Otillar R.P."/>
            <person name="Strauss J."/>
            <person name="Dupont C."/>
            <person name="Frickenhaus S."/>
            <person name="Maumus F."/>
            <person name="Mcmullan M."/>
            <person name="Sanges R."/>
            <person name="Schmutz J."/>
            <person name="Toseland A."/>
            <person name="Valas R."/>
            <person name="Veluchamy A."/>
            <person name="Ward B.J."/>
            <person name="Allen A."/>
            <person name="Barry K."/>
            <person name="Falciatore A."/>
            <person name="Ferrante M."/>
            <person name="Fortunato A.E."/>
            <person name="Gloeckner G."/>
            <person name="Gruber A."/>
            <person name="Hipkin R."/>
            <person name="Janech M."/>
            <person name="Kroth P."/>
            <person name="Leese F."/>
            <person name="Lindquist E."/>
            <person name="Lyon B.R."/>
            <person name="Martin J."/>
            <person name="Mayer C."/>
            <person name="Parker M."/>
            <person name="Quesneville H."/>
            <person name="Raymond J."/>
            <person name="Uhlig C."/>
            <person name="Valentin K.U."/>
            <person name="Worden A.Z."/>
            <person name="Armbrust E.V."/>
            <person name="Bowler C."/>
            <person name="Green B."/>
            <person name="Moulton V."/>
            <person name="Van Oosterhout C."/>
            <person name="Grigoriev I."/>
        </authorList>
    </citation>
    <scope>NUCLEOTIDE SEQUENCE [LARGE SCALE GENOMIC DNA]</scope>
    <source>
        <strain evidence="2 3">CCMP1102</strain>
    </source>
</reference>
<feature type="compositionally biased region" description="Basic and acidic residues" evidence="1">
    <location>
        <begin position="253"/>
        <end position="268"/>
    </location>
</feature>
<feature type="region of interest" description="Disordered" evidence="1">
    <location>
        <begin position="46"/>
        <end position="141"/>
    </location>
</feature>
<dbReference type="EMBL" id="KV784356">
    <property type="protein sequence ID" value="OEU19020.1"/>
    <property type="molecule type" value="Genomic_DNA"/>
</dbReference>
<dbReference type="PANTHER" id="PTHR36812:SF9">
    <property type="entry name" value="MYB-LIKE PROTEIN X ISOFORM X1"/>
    <property type="match status" value="1"/>
</dbReference>
<evidence type="ECO:0000313" key="3">
    <source>
        <dbReference type="Proteomes" id="UP000095751"/>
    </source>
</evidence>
<feature type="compositionally biased region" description="Polar residues" evidence="1">
    <location>
        <begin position="790"/>
        <end position="801"/>
    </location>
</feature>
<evidence type="ECO:0000256" key="1">
    <source>
        <dbReference type="SAM" id="MobiDB-lite"/>
    </source>
</evidence>
<feature type="region of interest" description="Disordered" evidence="1">
    <location>
        <begin position="243"/>
        <end position="317"/>
    </location>
</feature>
<feature type="compositionally biased region" description="Basic and acidic residues" evidence="1">
    <location>
        <begin position="732"/>
        <end position="745"/>
    </location>
</feature>
<feature type="compositionally biased region" description="Basic and acidic residues" evidence="1">
    <location>
        <begin position="288"/>
        <end position="316"/>
    </location>
</feature>
<gene>
    <name evidence="2" type="ORF">FRACYDRAFT_237314</name>
</gene>
<dbReference type="AlphaFoldDB" id="A0A1E7FLI3"/>
<feature type="region of interest" description="Disordered" evidence="1">
    <location>
        <begin position="779"/>
        <end position="836"/>
    </location>
</feature>
<dbReference type="InParanoid" id="A0A1E7FLI3"/>
<feature type="region of interest" description="Disordered" evidence="1">
    <location>
        <begin position="720"/>
        <end position="745"/>
    </location>
</feature>
<name>A0A1E7FLI3_9STRA</name>
<dbReference type="Proteomes" id="UP000095751">
    <property type="component" value="Unassembled WGS sequence"/>
</dbReference>
<proteinExistence type="predicted"/>
<feature type="compositionally biased region" description="Acidic residues" evidence="1">
    <location>
        <begin position="802"/>
        <end position="826"/>
    </location>
</feature>
<sequence length="877" mass="100058">MNSSHDDRYSVVVLDWPKRETNNDIECYCIPSTSLEDHAYYNCNINEDPSSEEKERREADSPSSPYWKRLLTRNTNKKQHNSQDDVDWSATGDQPIPWRQAYDNNNNNNNKNNNNNNSNNSNNNNSNNYKNNSNNYKYGINTKTKKRSNIINDLVQVVVEESREDIDDAMSTLSYDSCWYYENKAMVELMLPNVLFCADYNNNNNNNNNISSNHEDEYHDVYNDEDRRDDGGNNDSWQLLFPSYAENVNEETTTEKEETRLDEEKEKERDDDEEEDRSNRKINNNDKVAGEEKEENGNKEEEDQHHHKNHFEKLVLDDNNISKIDQRELEEHNTETMEELKPIDDRMEVQKTLPTADNSDHENDPLSNTAAIETETSPPRSIDILATTNRRNNDSLKQPKTFEISSLYESTNPSTLRKSLIDRLNFMTEASLNYLTPCGSGCGPYYMSGDRTVMSEPTFASNMNDPSLFSSSITQNEEDDDIVDNIEENTTNNNTKKPSIFRRLVECRPSTFLDKRNGRPNSSIFPNKKDNPSGIVVTADEQMNIDGEKIGTSTTDTKIISGMMFRRLIERPVTFFSRNRKTNHALVEQQVLAAKDPSVTSSVVADNDRDSTSWAAMSIQSIGDWTATNDTLDESTGSTNNNSSWGLQSSNIVLDNHNPCNFPDILVEEKNGDIVETDDDSSNMGDSFSSVTTVAIFEDDNEDDKDDDVENPLSDELLLLINNEPKSSIDGSNEKNSRDEDRWSTTEREDLIIGIDVNWVDPIDDGIIEEKDGDNVLIDDDASNVVGGSFSPTTTVKSNDVGQEEEEEEEEEEQQQQEEEEEEQQQQEEKKVECHFENRLLNNNEAKLDEGTLNAQDQSIVKMLENKDDSDDVIISS</sequence>
<organism evidence="2 3">
    <name type="scientific">Fragilariopsis cylindrus CCMP1102</name>
    <dbReference type="NCBI Taxonomy" id="635003"/>
    <lineage>
        <taxon>Eukaryota</taxon>
        <taxon>Sar</taxon>
        <taxon>Stramenopiles</taxon>
        <taxon>Ochrophyta</taxon>
        <taxon>Bacillariophyta</taxon>
        <taxon>Bacillariophyceae</taxon>
        <taxon>Bacillariophycidae</taxon>
        <taxon>Bacillariales</taxon>
        <taxon>Bacillariaceae</taxon>
        <taxon>Fragilariopsis</taxon>
    </lineage>
</organism>
<feature type="compositionally biased region" description="Low complexity" evidence="1">
    <location>
        <begin position="104"/>
        <end position="138"/>
    </location>
</feature>
<feature type="compositionally biased region" description="Basic and acidic residues" evidence="1">
    <location>
        <begin position="827"/>
        <end position="836"/>
    </location>
</feature>